<keyword evidence="7" id="KW-1185">Reference proteome</keyword>
<dbReference type="SUPFAM" id="SSF51445">
    <property type="entry name" value="(Trans)glycosidases"/>
    <property type="match status" value="1"/>
</dbReference>
<dbReference type="InterPro" id="IPR014756">
    <property type="entry name" value="Ig_E-set"/>
</dbReference>
<protein>
    <submittedName>
        <fullName evidence="6">Glycogen operon protein</fullName>
    </submittedName>
</protein>
<feature type="compositionally biased region" description="Basic and acidic residues" evidence="4">
    <location>
        <begin position="478"/>
        <end position="491"/>
    </location>
</feature>
<evidence type="ECO:0000313" key="6">
    <source>
        <dbReference type="EMBL" id="TCO75457.1"/>
    </source>
</evidence>
<dbReference type="InterPro" id="IPR013783">
    <property type="entry name" value="Ig-like_fold"/>
</dbReference>
<evidence type="ECO:0000256" key="3">
    <source>
        <dbReference type="ARBA" id="ARBA00023295"/>
    </source>
</evidence>
<organism evidence="6 7">
    <name type="scientific">Chromatocurvus halotolerans</name>
    <dbReference type="NCBI Taxonomy" id="1132028"/>
    <lineage>
        <taxon>Bacteria</taxon>
        <taxon>Pseudomonadati</taxon>
        <taxon>Pseudomonadota</taxon>
        <taxon>Gammaproteobacteria</taxon>
        <taxon>Cellvibrionales</taxon>
        <taxon>Halieaceae</taxon>
        <taxon>Chromatocurvus</taxon>
    </lineage>
</organism>
<dbReference type="Gene3D" id="3.20.20.80">
    <property type="entry name" value="Glycosidases"/>
    <property type="match status" value="1"/>
</dbReference>
<dbReference type="NCBIfam" id="TIGR02100">
    <property type="entry name" value="glgX_debranch"/>
    <property type="match status" value="1"/>
</dbReference>
<dbReference type="Pfam" id="PF02922">
    <property type="entry name" value="CBM_48"/>
    <property type="match status" value="1"/>
</dbReference>
<dbReference type="InterPro" id="IPR013780">
    <property type="entry name" value="Glyco_hydro_b"/>
</dbReference>
<dbReference type="Gene3D" id="2.60.40.10">
    <property type="entry name" value="Immunoglobulins"/>
    <property type="match status" value="1"/>
</dbReference>
<keyword evidence="2" id="KW-0378">Hydrolase</keyword>
<dbReference type="CDD" id="cd02856">
    <property type="entry name" value="E_set_GDE_Isoamylase_N"/>
    <property type="match status" value="1"/>
</dbReference>
<gene>
    <name evidence="6" type="ORF">EV688_10823</name>
</gene>
<dbReference type="GO" id="GO:0005980">
    <property type="term" value="P:glycogen catabolic process"/>
    <property type="evidence" value="ECO:0007669"/>
    <property type="project" value="InterPro"/>
</dbReference>
<dbReference type="CDD" id="cd11326">
    <property type="entry name" value="AmyAc_Glg_debranch"/>
    <property type="match status" value="1"/>
</dbReference>
<evidence type="ECO:0000256" key="1">
    <source>
        <dbReference type="ARBA" id="ARBA00008061"/>
    </source>
</evidence>
<reference evidence="6 7" key="1">
    <citation type="submission" date="2019-03" db="EMBL/GenBank/DDBJ databases">
        <title>Genomic Encyclopedia of Type Strains, Phase IV (KMG-IV): sequencing the most valuable type-strain genomes for metagenomic binning, comparative biology and taxonomic classification.</title>
        <authorList>
            <person name="Goeker M."/>
        </authorList>
    </citation>
    <scope>NUCLEOTIDE SEQUENCE [LARGE SCALE GENOMIC DNA]</scope>
    <source>
        <strain evidence="6 7">DSM 23344</strain>
    </source>
</reference>
<evidence type="ECO:0000256" key="4">
    <source>
        <dbReference type="SAM" id="MobiDB-lite"/>
    </source>
</evidence>
<feature type="region of interest" description="Disordered" evidence="4">
    <location>
        <begin position="478"/>
        <end position="510"/>
    </location>
</feature>
<dbReference type="RefSeq" id="WP_117318081.1">
    <property type="nucleotide sequence ID" value="NZ_QQSW01000010.1"/>
</dbReference>
<name>A0A4R2KRR3_9GAMM</name>
<dbReference type="SMART" id="SM00642">
    <property type="entry name" value="Aamy"/>
    <property type="match status" value="1"/>
</dbReference>
<evidence type="ECO:0000259" key="5">
    <source>
        <dbReference type="SMART" id="SM00642"/>
    </source>
</evidence>
<keyword evidence="3" id="KW-0326">Glycosidase</keyword>
<comment type="similarity">
    <text evidence="1">Belongs to the glycosyl hydrolase 13 family.</text>
</comment>
<dbReference type="Pfam" id="PF00128">
    <property type="entry name" value="Alpha-amylase"/>
    <property type="match status" value="1"/>
</dbReference>
<proteinExistence type="inferred from homology"/>
<sequence>MTRTAVRRPVDQTLDAGDSTTLGATARDGGCHFALFSADAEAVELCLYTDDGSTETARHRLQSGEGDIWHGFLAGAGPGTCYGYRVYGPHEPEAGLRFNPNKLLLDPYARALRGDFVWHDSHFGYQRDNPGADLSFCDLDNSACMPKAVVTEAIAPGPSRRPGIPMADTWLYELHLAGFTRRHPAVPETLRGTCDGLAHPASLEYLRALGITAVELLPVHTFIDEYALHQRGLKNYWGYNTLAFFVPHPAYAGRAGAAAFRAMVDALHDAGLEVILDVVYNHSAESDELGPTLSLRGIDNRSYYRLEPDQPRFYVNDTGCGNTLDTGHPMVRRLVMDSLRFWAREMDVDGFRFDLAPVLGRGHRHYQPDAALLCAINSDPVLRHCKLIGEPWDIGPDGYQLGNLPGGWSEWNDRYRDSVRRFWRGDAAQLPELGRRLTGSGDIFAPRASAPTASINFVCSHDGFTLRDLVSYRERHNTANGEDNRDGHADNLSDNLGPEGPSGDPDTERRRWQRQRNVITTLAVSQGVPMLQAGDEFGRSQQGNNNAYCQDNPLTWLDWTQVSAGAGQQLRQLTQLLTGFRARSTLLRADRYRHERPDIDGQCIRWYGADGEPATAAHWEDPERRDILYALLQCDPDETVEDAVLIVLNAGDRPLTYRIPDSMPQPRLLLVDTADNASPGRAQDMDNALLLAPGSVQIALAGTGAVAHTDSCIDSAGKRTDLSP</sequence>
<comment type="caution">
    <text evidence="6">The sequence shown here is derived from an EMBL/GenBank/DDBJ whole genome shotgun (WGS) entry which is preliminary data.</text>
</comment>
<accession>A0A4R2KRR3</accession>
<dbReference type="InterPro" id="IPR004193">
    <property type="entry name" value="Glyco_hydro_13_N"/>
</dbReference>
<dbReference type="Gene3D" id="2.60.40.1180">
    <property type="entry name" value="Golgi alpha-mannosidase II"/>
    <property type="match status" value="1"/>
</dbReference>
<dbReference type="InterPro" id="IPR006047">
    <property type="entry name" value="GH13_cat_dom"/>
</dbReference>
<dbReference type="InterPro" id="IPR011837">
    <property type="entry name" value="Glycogen_debranch_GlgX"/>
</dbReference>
<evidence type="ECO:0000313" key="7">
    <source>
        <dbReference type="Proteomes" id="UP000294980"/>
    </source>
</evidence>
<dbReference type="AlphaFoldDB" id="A0A4R2KRR3"/>
<dbReference type="OrthoDB" id="3236218at2"/>
<dbReference type="PANTHER" id="PTHR43002">
    <property type="entry name" value="GLYCOGEN DEBRANCHING ENZYME"/>
    <property type="match status" value="1"/>
</dbReference>
<dbReference type="InterPro" id="IPR017853">
    <property type="entry name" value="GH"/>
</dbReference>
<dbReference type="EMBL" id="SLWX01000008">
    <property type="protein sequence ID" value="TCO75457.1"/>
    <property type="molecule type" value="Genomic_DNA"/>
</dbReference>
<dbReference type="Proteomes" id="UP000294980">
    <property type="component" value="Unassembled WGS sequence"/>
</dbReference>
<dbReference type="SUPFAM" id="SSF51011">
    <property type="entry name" value="Glycosyl hydrolase domain"/>
    <property type="match status" value="1"/>
</dbReference>
<dbReference type="SUPFAM" id="SSF81296">
    <property type="entry name" value="E set domains"/>
    <property type="match status" value="1"/>
</dbReference>
<dbReference type="GO" id="GO:0004135">
    <property type="term" value="F:amylo-alpha-1,6-glucosidase activity"/>
    <property type="evidence" value="ECO:0007669"/>
    <property type="project" value="InterPro"/>
</dbReference>
<feature type="domain" description="Glycosyl hydrolase family 13 catalytic" evidence="5">
    <location>
        <begin position="173"/>
        <end position="581"/>
    </location>
</feature>
<evidence type="ECO:0000256" key="2">
    <source>
        <dbReference type="ARBA" id="ARBA00022801"/>
    </source>
</evidence>
<dbReference type="InterPro" id="IPR044505">
    <property type="entry name" value="GlgX_Isoamylase_N_E_set"/>
</dbReference>